<feature type="coiled-coil region" evidence="3">
    <location>
        <begin position="254"/>
        <end position="401"/>
    </location>
</feature>
<evidence type="ECO:0000313" key="8">
    <source>
        <dbReference type="Proteomes" id="UP000712600"/>
    </source>
</evidence>
<dbReference type="CDD" id="cd12266">
    <property type="entry name" value="RRM_like_XS"/>
    <property type="match status" value="1"/>
</dbReference>
<dbReference type="FunFam" id="3.30.70.2890:FF:000001">
    <property type="entry name" value="Factor of DNA methylation 2"/>
    <property type="match status" value="1"/>
</dbReference>
<dbReference type="EMBL" id="QGKX02000095">
    <property type="protein sequence ID" value="KAF3573250.1"/>
    <property type="molecule type" value="Genomic_DNA"/>
</dbReference>
<dbReference type="PANTHER" id="PTHR21596">
    <property type="entry name" value="RIBONUCLEASE P SUBUNIT P38"/>
    <property type="match status" value="1"/>
</dbReference>
<dbReference type="InterPro" id="IPR005380">
    <property type="entry name" value="XS_domain"/>
</dbReference>
<sequence length="891" mass="100949">MGSTVVLSSDEEDSDISDSEMEEYGDKIYLSLKSGKLKFKLSPHSFTCPYCPNKKKPSFQYKDLLQHASGVGKSNSDKRTAKEKASHLALAKYLQQDLADDSQAEPSSKRRKTGDPIQDCDQDEKLVCPWKGVVVNIPTTKTENGRTAGESGSKLRDEYIQRGFNPTRVRTLWNHWGFSGTAIVEFNRDWNGLHNALLFDKAYLVDGHGKKDWLRKDGPPKSGLYAWIARADDYNGNNIIGEDLRKKGDLKTIAEVTEEEARKQQKLVQNLTQLVEEKKKGVKEIEELHSAKSKELKEKLEEKEKSLQKHNSELNAIQERTMGHVNKIFADHERLKMQLELEKKKLEIKGVELAKREAHNETERKNLAEDLQENASKNSSLELASMEQQKADEEVKKLAENQRVSVFPLSCLLVIKPGLDLVVPHHEVVVVRGATLWVRPATLGGRAATVGILHFPLCPVVSPVVSIFPISLRVQRFNRSGKGISAWINNMMYSNLSKGYPTFTHFPAEDQEMWFRQFSQEFTWNPDHTNFIRDAFVHKVMDNYGKQIYEWKQKWLINQVQPIRERDQRMDQQYDVLEPQQGISDFHSLPCRGPGDVVSKSSPGIPITRTLSVTPSSIKLWTTMGSRSTSGSRSGSSTSLIETQEEDEKTRLSQLQTDLDATLTASTTLSRIRINEIVELVFGSKEEGTFVGLGRRARSVPPSAPQPYVDPEVLMDQLKDKDDHIAALEQKMADQEGGWEATRKQNKQMMEMANENDGEPIDDFVLMKTAHTNKHTREIDDGVLQTDLDATSTASTNLSRIRINETVESSVPKKKGRLVGLGRRARSVPPSAPQPCVDPEVLMDQLKDKDDRIAALDQKMADQEAGWEATRKQYEQMMEMMKRMYPNEQFP</sequence>
<evidence type="ECO:0000259" key="6">
    <source>
        <dbReference type="Pfam" id="PF03470"/>
    </source>
</evidence>
<feature type="compositionally biased region" description="Low complexity" evidence="4">
    <location>
        <begin position="625"/>
        <end position="639"/>
    </location>
</feature>
<dbReference type="InterPro" id="IPR005381">
    <property type="entry name" value="Znf-XS_domain"/>
</dbReference>
<dbReference type="Pfam" id="PF03470">
    <property type="entry name" value="zf-XS"/>
    <property type="match status" value="1"/>
</dbReference>
<dbReference type="InterPro" id="IPR045177">
    <property type="entry name" value="FDM1-5/IDN2"/>
</dbReference>
<evidence type="ECO:0000256" key="1">
    <source>
        <dbReference type="ARBA" id="ARBA00023054"/>
    </source>
</evidence>
<evidence type="ECO:0000256" key="3">
    <source>
        <dbReference type="SAM" id="Coils"/>
    </source>
</evidence>
<dbReference type="Proteomes" id="UP000712600">
    <property type="component" value="Unassembled WGS sequence"/>
</dbReference>
<feature type="domain" description="Zinc finger-XS" evidence="6">
    <location>
        <begin position="48"/>
        <end position="91"/>
    </location>
</feature>
<feature type="region of interest" description="Disordered" evidence="4">
    <location>
        <begin position="99"/>
        <end position="120"/>
    </location>
</feature>
<dbReference type="AlphaFoldDB" id="A0A8S9RK65"/>
<organism evidence="7 8">
    <name type="scientific">Brassica cretica</name>
    <name type="common">Mustard</name>
    <dbReference type="NCBI Taxonomy" id="69181"/>
    <lineage>
        <taxon>Eukaryota</taxon>
        <taxon>Viridiplantae</taxon>
        <taxon>Streptophyta</taxon>
        <taxon>Embryophyta</taxon>
        <taxon>Tracheophyta</taxon>
        <taxon>Spermatophyta</taxon>
        <taxon>Magnoliopsida</taxon>
        <taxon>eudicotyledons</taxon>
        <taxon>Gunneridae</taxon>
        <taxon>Pentapetalae</taxon>
        <taxon>rosids</taxon>
        <taxon>malvids</taxon>
        <taxon>Brassicales</taxon>
        <taxon>Brassicaceae</taxon>
        <taxon>Brassiceae</taxon>
        <taxon>Brassica</taxon>
    </lineage>
</organism>
<dbReference type="Gene3D" id="3.30.70.2890">
    <property type="entry name" value="XS domain"/>
    <property type="match status" value="1"/>
</dbReference>
<keyword evidence="2" id="KW-0943">RNA-mediated gene silencing</keyword>
<gene>
    <name evidence="7" type="ORF">F2Q69_00061347</name>
</gene>
<evidence type="ECO:0000256" key="2">
    <source>
        <dbReference type="ARBA" id="ARBA00023158"/>
    </source>
</evidence>
<dbReference type="Pfam" id="PF03468">
    <property type="entry name" value="XS"/>
    <property type="match status" value="1"/>
</dbReference>
<proteinExistence type="predicted"/>
<feature type="region of interest" description="Disordered" evidence="4">
    <location>
        <begin position="623"/>
        <end position="649"/>
    </location>
</feature>
<feature type="region of interest" description="Disordered" evidence="4">
    <location>
        <begin position="1"/>
        <end position="20"/>
    </location>
</feature>
<reference evidence="7" key="1">
    <citation type="submission" date="2019-12" db="EMBL/GenBank/DDBJ databases">
        <title>Genome sequencing and annotation of Brassica cretica.</title>
        <authorList>
            <person name="Studholme D.J."/>
            <person name="Sarris P."/>
        </authorList>
    </citation>
    <scope>NUCLEOTIDE SEQUENCE</scope>
    <source>
        <strain evidence="7">PFS-109/04</strain>
        <tissue evidence="7">Leaf</tissue>
    </source>
</reference>
<evidence type="ECO:0008006" key="9">
    <source>
        <dbReference type="Google" id="ProtNLM"/>
    </source>
</evidence>
<feature type="compositionally biased region" description="Acidic residues" evidence="4">
    <location>
        <begin position="9"/>
        <end position="20"/>
    </location>
</feature>
<dbReference type="InterPro" id="IPR038588">
    <property type="entry name" value="XS_domain_sf"/>
</dbReference>
<dbReference type="PANTHER" id="PTHR21596:SF66">
    <property type="entry name" value="FACTOR OF DNA METHYLATION 1-5_IDN2 DOMAIN-CONTAINING PROTEIN"/>
    <property type="match status" value="1"/>
</dbReference>
<evidence type="ECO:0000313" key="7">
    <source>
        <dbReference type="EMBL" id="KAF3573250.1"/>
    </source>
</evidence>
<evidence type="ECO:0000256" key="4">
    <source>
        <dbReference type="SAM" id="MobiDB-lite"/>
    </source>
</evidence>
<feature type="domain" description="XS" evidence="5">
    <location>
        <begin position="123"/>
        <end position="235"/>
    </location>
</feature>
<evidence type="ECO:0000259" key="5">
    <source>
        <dbReference type="Pfam" id="PF03468"/>
    </source>
</evidence>
<keyword evidence="1 3" id="KW-0175">Coiled coil</keyword>
<comment type="caution">
    <text evidence="7">The sequence shown here is derived from an EMBL/GenBank/DDBJ whole genome shotgun (WGS) entry which is preliminary data.</text>
</comment>
<dbReference type="GO" id="GO:0080188">
    <property type="term" value="P:gene silencing by siRNA-directed DNA methylation"/>
    <property type="evidence" value="ECO:0007669"/>
    <property type="project" value="InterPro"/>
</dbReference>
<accession>A0A8S9RK65</accession>
<protein>
    <recommendedName>
        <fullName evidence="9">Zinc finger-XS domain-containing protein</fullName>
    </recommendedName>
</protein>
<name>A0A8S9RK65_BRACR</name>